<evidence type="ECO:0000313" key="1">
    <source>
        <dbReference type="EMBL" id="NER13464.1"/>
    </source>
</evidence>
<protein>
    <submittedName>
        <fullName evidence="1">Uncharacterized protein</fullName>
    </submittedName>
</protein>
<accession>A0A6P0UJS0</accession>
<keyword evidence="2" id="KW-1185">Reference proteome</keyword>
<name>A0A6P0UJS0_9FLAO</name>
<comment type="caution">
    <text evidence="1">The sequence shown here is derived from an EMBL/GenBank/DDBJ whole genome shotgun (WGS) entry which is preliminary data.</text>
</comment>
<dbReference type="Proteomes" id="UP000468581">
    <property type="component" value="Unassembled WGS sequence"/>
</dbReference>
<reference evidence="1 2" key="1">
    <citation type="submission" date="2020-01" db="EMBL/GenBank/DDBJ databases">
        <title>Leptobacterium flavescens.</title>
        <authorList>
            <person name="Wang G."/>
        </authorList>
    </citation>
    <scope>NUCLEOTIDE SEQUENCE [LARGE SCALE GENOMIC DNA]</scope>
    <source>
        <strain evidence="1 2">KCTC 22160</strain>
    </source>
</reference>
<sequence length="83" mass="9948">MKRLIEWYWKIRSSGETLADIDEFYGTIVSKMPCDQKIDYCRSLVYRTEDDLRYCECKLQRIKLKQLLRASTLELKYLKMAAA</sequence>
<proteinExistence type="predicted"/>
<gene>
    <name evidence="1" type="ORF">GWK08_08455</name>
</gene>
<dbReference type="EMBL" id="JAABOO010000002">
    <property type="protein sequence ID" value="NER13464.1"/>
    <property type="molecule type" value="Genomic_DNA"/>
</dbReference>
<dbReference type="RefSeq" id="WP_163606503.1">
    <property type="nucleotide sequence ID" value="NZ_JAABOO010000002.1"/>
</dbReference>
<organism evidence="1 2">
    <name type="scientific">Leptobacterium flavescens</name>
    <dbReference type="NCBI Taxonomy" id="472055"/>
    <lineage>
        <taxon>Bacteria</taxon>
        <taxon>Pseudomonadati</taxon>
        <taxon>Bacteroidota</taxon>
        <taxon>Flavobacteriia</taxon>
        <taxon>Flavobacteriales</taxon>
        <taxon>Flavobacteriaceae</taxon>
        <taxon>Leptobacterium</taxon>
    </lineage>
</organism>
<dbReference type="AlphaFoldDB" id="A0A6P0UJS0"/>
<evidence type="ECO:0000313" key="2">
    <source>
        <dbReference type="Proteomes" id="UP000468581"/>
    </source>
</evidence>